<dbReference type="InterPro" id="IPR013229">
    <property type="entry name" value="PEGA"/>
</dbReference>
<evidence type="ECO:0000313" key="4">
    <source>
        <dbReference type="Proteomes" id="UP000033870"/>
    </source>
</evidence>
<feature type="domain" description="PEGA" evidence="2">
    <location>
        <begin position="67"/>
        <end position="129"/>
    </location>
</feature>
<organism evidence="3 4">
    <name type="scientific">Candidatus Magasanikbacteria bacterium GW2011_GWA2_56_11</name>
    <dbReference type="NCBI Taxonomy" id="1619044"/>
    <lineage>
        <taxon>Bacteria</taxon>
        <taxon>Candidatus Magasanikiibacteriota</taxon>
    </lineage>
</organism>
<name>A0A0G2B8I2_9BACT</name>
<dbReference type="EMBL" id="LCRX01000014">
    <property type="protein sequence ID" value="KKW41749.1"/>
    <property type="molecule type" value="Genomic_DNA"/>
</dbReference>
<feature type="transmembrane region" description="Helical" evidence="1">
    <location>
        <begin position="32"/>
        <end position="52"/>
    </location>
</feature>
<proteinExistence type="predicted"/>
<dbReference type="STRING" id="1619044.UY92_C0014G0074"/>
<evidence type="ECO:0000259" key="2">
    <source>
        <dbReference type="Pfam" id="PF08308"/>
    </source>
</evidence>
<dbReference type="Proteomes" id="UP000033870">
    <property type="component" value="Unassembled WGS sequence"/>
</dbReference>
<dbReference type="AlphaFoldDB" id="A0A0G2B8I2"/>
<dbReference type="Pfam" id="PF08308">
    <property type="entry name" value="PEGA"/>
    <property type="match status" value="1"/>
</dbReference>
<gene>
    <name evidence="3" type="ORF">UY92_C0014G0074</name>
</gene>
<comment type="caution">
    <text evidence="3">The sequence shown here is derived from an EMBL/GenBank/DDBJ whole genome shotgun (WGS) entry which is preliminary data.</text>
</comment>
<protein>
    <recommendedName>
        <fullName evidence="2">PEGA domain-containing protein</fullName>
    </recommendedName>
</protein>
<keyword evidence="1" id="KW-0472">Membrane</keyword>
<keyword evidence="1" id="KW-1133">Transmembrane helix</keyword>
<keyword evidence="1" id="KW-0812">Transmembrane</keyword>
<dbReference type="SUPFAM" id="SSF82171">
    <property type="entry name" value="DPP6 N-terminal domain-like"/>
    <property type="match status" value="1"/>
</dbReference>
<accession>A0A0G2B8I2</accession>
<reference evidence="3 4" key="1">
    <citation type="journal article" date="2015" name="Nature">
        <title>rRNA introns, odd ribosomes, and small enigmatic genomes across a large radiation of phyla.</title>
        <authorList>
            <person name="Brown C.T."/>
            <person name="Hug L.A."/>
            <person name="Thomas B.C."/>
            <person name="Sharon I."/>
            <person name="Castelle C.J."/>
            <person name="Singh A."/>
            <person name="Wilkins M.J."/>
            <person name="Williams K.H."/>
            <person name="Banfield J.F."/>
        </authorList>
    </citation>
    <scope>NUCLEOTIDE SEQUENCE [LARGE SCALE GENOMIC DNA]</scope>
</reference>
<evidence type="ECO:0000313" key="3">
    <source>
        <dbReference type="EMBL" id="KKW41749.1"/>
    </source>
</evidence>
<evidence type="ECO:0000256" key="1">
    <source>
        <dbReference type="SAM" id="Phobius"/>
    </source>
</evidence>
<sequence length="462" mass="51774">MALRLFPRRQPHSRPRRDGIDFRITRPIRISIMLGLFLVFFTFSPAVILYTAGYRFSWQDKAIKKTGVISLDAEPTDAEVLINGIAVKGKMPLRLANRAPGSYRLVIRREGYIPWSTDIVVASNQTTFIKDVRLFKQSKPERFSLLSDPVEAVYAAPDADSLLALTYTTSTWRIMHVKPSAQKTTSLAEVPRTALPPTVSLSPDRTAALIISGDDAGRPELTLIDMERPETKKTVAFGGNQSPRYQWSQTGPAGRLFIEANGTLEIVSPGEPQKIVGSVSSPVWFAESQSKIWTLQGTTLTSLVNGRDEAAYTIARPAESIIDANQHRIILGYSDGLEVMKFKDGRQDRVVSISGAKPHFHPETRTWWVYSDWEVWSVYDNGDVSLLRRNGEPISVVRALDRFGVMLLANDQKITGFNPGYYVSQELARTQSIGAIDVDTRLRRIYFTDQTDEAARLMSLEY</sequence>